<gene>
    <name evidence="6" type="ORF">INF35_08650</name>
</gene>
<dbReference type="InterPro" id="IPR023214">
    <property type="entry name" value="HAD_sf"/>
</dbReference>
<accession>A0ABR9R407</accession>
<dbReference type="NCBIfam" id="TIGR01549">
    <property type="entry name" value="HAD-SF-IA-v1"/>
    <property type="match status" value="1"/>
</dbReference>
<dbReference type="PANTHER" id="PTHR46193">
    <property type="entry name" value="6-PHOSPHOGLUCONATE PHOSPHATASE"/>
    <property type="match status" value="1"/>
</dbReference>
<keyword evidence="6" id="KW-0378">Hydrolase</keyword>
<keyword evidence="7" id="KW-1185">Reference proteome</keyword>
<comment type="caution">
    <text evidence="6">The sequence shown here is derived from an EMBL/GenBank/DDBJ whole genome shotgun (WGS) entry which is preliminary data.</text>
</comment>
<dbReference type="InterPro" id="IPR041492">
    <property type="entry name" value="HAD_2"/>
</dbReference>
<keyword evidence="3" id="KW-0479">Metal-binding</keyword>
<evidence type="ECO:0000256" key="2">
    <source>
        <dbReference type="ARBA" id="ARBA00006171"/>
    </source>
</evidence>
<name>A0ABR9R407_9FIRM</name>
<evidence type="ECO:0000256" key="3">
    <source>
        <dbReference type="ARBA" id="ARBA00022723"/>
    </source>
</evidence>
<evidence type="ECO:0000313" key="6">
    <source>
        <dbReference type="EMBL" id="MBE5037852.1"/>
    </source>
</evidence>
<dbReference type="SFLD" id="SFLDS00003">
    <property type="entry name" value="Haloacid_Dehalogenase"/>
    <property type="match status" value="1"/>
</dbReference>
<evidence type="ECO:0000256" key="5">
    <source>
        <dbReference type="ARBA" id="ARBA00023277"/>
    </source>
</evidence>
<dbReference type="PANTHER" id="PTHR46193:SF18">
    <property type="entry name" value="HEXITOL PHOSPHATASE B"/>
    <property type="match status" value="1"/>
</dbReference>
<dbReference type="GO" id="GO:0016787">
    <property type="term" value="F:hydrolase activity"/>
    <property type="evidence" value="ECO:0007669"/>
    <property type="project" value="UniProtKB-KW"/>
</dbReference>
<sequence>MEHRPYTAVLVDLDGTLFDTVTVNAASYRRALEEVGFTVTDEYYAKCCNGGHYKSFLPPLMGGDPDPALLERVHDRKKELYSACLGAARKNEALFALLAAMRPTARLGLVTTGSRQNATEILDYFGCRDWFEVILTSEDVEHNKPDPEGYLRAMELLGATPETTMIFEDSSTGLAAARATGAAVFVADRF</sequence>
<dbReference type="Gene3D" id="1.10.150.240">
    <property type="entry name" value="Putative phosphatase, domain 2"/>
    <property type="match status" value="1"/>
</dbReference>
<comment type="similarity">
    <text evidence="2">Belongs to the HAD-like hydrolase superfamily. CbbY/CbbZ/Gph/YieH family.</text>
</comment>
<dbReference type="Gene3D" id="3.40.50.1000">
    <property type="entry name" value="HAD superfamily/HAD-like"/>
    <property type="match status" value="1"/>
</dbReference>
<keyword evidence="4" id="KW-0460">Magnesium</keyword>
<dbReference type="RefSeq" id="WP_193501509.1">
    <property type="nucleotide sequence ID" value="NZ_JADCKC010000002.1"/>
</dbReference>
<evidence type="ECO:0000256" key="4">
    <source>
        <dbReference type="ARBA" id="ARBA00022842"/>
    </source>
</evidence>
<protein>
    <submittedName>
        <fullName evidence="6">HAD-IA family hydrolase</fullName>
    </submittedName>
</protein>
<dbReference type="InterPro" id="IPR023198">
    <property type="entry name" value="PGP-like_dom2"/>
</dbReference>
<dbReference type="EMBL" id="JADCKC010000002">
    <property type="protein sequence ID" value="MBE5037852.1"/>
    <property type="molecule type" value="Genomic_DNA"/>
</dbReference>
<keyword evidence="5" id="KW-0119">Carbohydrate metabolism</keyword>
<evidence type="ECO:0000256" key="1">
    <source>
        <dbReference type="ARBA" id="ARBA00001946"/>
    </source>
</evidence>
<dbReference type="NCBIfam" id="TIGR01509">
    <property type="entry name" value="HAD-SF-IA-v3"/>
    <property type="match status" value="1"/>
</dbReference>
<dbReference type="Proteomes" id="UP000768567">
    <property type="component" value="Unassembled WGS sequence"/>
</dbReference>
<dbReference type="InterPro" id="IPR006439">
    <property type="entry name" value="HAD-SF_hydro_IA"/>
</dbReference>
<comment type="cofactor">
    <cofactor evidence="1">
        <name>Mg(2+)</name>
        <dbReference type="ChEBI" id="CHEBI:18420"/>
    </cofactor>
</comment>
<dbReference type="Pfam" id="PF13419">
    <property type="entry name" value="HAD_2"/>
    <property type="match status" value="1"/>
</dbReference>
<reference evidence="6 7" key="1">
    <citation type="submission" date="2020-10" db="EMBL/GenBank/DDBJ databases">
        <title>ChiBAC.</title>
        <authorList>
            <person name="Zenner C."/>
            <person name="Hitch T.C.A."/>
            <person name="Clavel T."/>
        </authorList>
    </citation>
    <scope>NUCLEOTIDE SEQUENCE [LARGE SCALE GENOMIC DNA]</scope>
    <source>
        <strain evidence="6 7">DSM 109015</strain>
    </source>
</reference>
<organism evidence="6 7">
    <name type="scientific">Gemmiger gallinarum</name>
    <dbReference type="NCBI Taxonomy" id="2779354"/>
    <lineage>
        <taxon>Bacteria</taxon>
        <taxon>Bacillati</taxon>
        <taxon>Bacillota</taxon>
        <taxon>Clostridia</taxon>
        <taxon>Eubacteriales</taxon>
        <taxon>Gemmiger</taxon>
    </lineage>
</organism>
<dbReference type="InterPro" id="IPR051600">
    <property type="entry name" value="Beta-PGM-like"/>
</dbReference>
<proteinExistence type="inferred from homology"/>
<dbReference type="SFLD" id="SFLDG01129">
    <property type="entry name" value="C1.5:_HAD__Beta-PGM__Phosphata"/>
    <property type="match status" value="1"/>
</dbReference>
<evidence type="ECO:0000313" key="7">
    <source>
        <dbReference type="Proteomes" id="UP000768567"/>
    </source>
</evidence>
<dbReference type="InterPro" id="IPR036412">
    <property type="entry name" value="HAD-like_sf"/>
</dbReference>
<dbReference type="SUPFAM" id="SSF56784">
    <property type="entry name" value="HAD-like"/>
    <property type="match status" value="1"/>
</dbReference>